<dbReference type="Proteomes" id="UP001161247">
    <property type="component" value="Chromosome 4"/>
</dbReference>
<protein>
    <submittedName>
        <fullName evidence="2">OLC1v1038412C1</fullName>
    </submittedName>
</protein>
<evidence type="ECO:0000313" key="2">
    <source>
        <dbReference type="EMBL" id="CAI9101153.1"/>
    </source>
</evidence>
<proteinExistence type="predicted"/>
<feature type="region of interest" description="Disordered" evidence="1">
    <location>
        <begin position="80"/>
        <end position="150"/>
    </location>
</feature>
<reference evidence="2" key="1">
    <citation type="submission" date="2023-03" db="EMBL/GenBank/DDBJ databases">
        <authorList>
            <person name="Julca I."/>
        </authorList>
    </citation>
    <scope>NUCLEOTIDE SEQUENCE</scope>
</reference>
<keyword evidence="3" id="KW-1185">Reference proteome</keyword>
<name>A0AAV1D0U3_OLDCO</name>
<accession>A0AAV1D0U3</accession>
<feature type="compositionally biased region" description="Basic and acidic residues" evidence="1">
    <location>
        <begin position="129"/>
        <end position="138"/>
    </location>
</feature>
<feature type="compositionally biased region" description="Basic and acidic residues" evidence="1">
    <location>
        <begin position="101"/>
        <end position="121"/>
    </location>
</feature>
<dbReference type="EMBL" id="OX459121">
    <property type="protein sequence ID" value="CAI9101153.1"/>
    <property type="molecule type" value="Genomic_DNA"/>
</dbReference>
<evidence type="ECO:0000313" key="3">
    <source>
        <dbReference type="Proteomes" id="UP001161247"/>
    </source>
</evidence>
<evidence type="ECO:0000256" key="1">
    <source>
        <dbReference type="SAM" id="MobiDB-lite"/>
    </source>
</evidence>
<sequence length="150" mass="16445">MAGRSAEWVRFIHFLRERWDLVPEAADGAGLGIRDERAEIRVGGTEPKRRRIQRHFLQRPQPERPAGFLAGRVRLEDQREGFPGAVVGPAGEDPGPRGYRRVPDPLRVELHPGERGGRGAADRVAAVRGAEDERRHADGGPQGGAPAQGE</sequence>
<organism evidence="2 3">
    <name type="scientific">Oldenlandia corymbosa var. corymbosa</name>
    <dbReference type="NCBI Taxonomy" id="529605"/>
    <lineage>
        <taxon>Eukaryota</taxon>
        <taxon>Viridiplantae</taxon>
        <taxon>Streptophyta</taxon>
        <taxon>Embryophyta</taxon>
        <taxon>Tracheophyta</taxon>
        <taxon>Spermatophyta</taxon>
        <taxon>Magnoliopsida</taxon>
        <taxon>eudicotyledons</taxon>
        <taxon>Gunneridae</taxon>
        <taxon>Pentapetalae</taxon>
        <taxon>asterids</taxon>
        <taxon>lamiids</taxon>
        <taxon>Gentianales</taxon>
        <taxon>Rubiaceae</taxon>
        <taxon>Rubioideae</taxon>
        <taxon>Spermacoceae</taxon>
        <taxon>Hedyotis-Oldenlandia complex</taxon>
        <taxon>Oldenlandia</taxon>
    </lineage>
</organism>
<dbReference type="AlphaFoldDB" id="A0AAV1D0U3"/>
<gene>
    <name evidence="2" type="ORF">OLC1_LOCUS10814</name>
</gene>